<evidence type="ECO:0000313" key="2">
    <source>
        <dbReference type="EMBL" id="OGZ66897.1"/>
    </source>
</evidence>
<keyword evidence="1" id="KW-0812">Transmembrane</keyword>
<dbReference type="PANTHER" id="PTHR37309:SF1">
    <property type="entry name" value="SLR0284 PROTEIN"/>
    <property type="match status" value="1"/>
</dbReference>
<dbReference type="Proteomes" id="UP000176421">
    <property type="component" value="Unassembled WGS sequence"/>
</dbReference>
<gene>
    <name evidence="2" type="ORF">A3D35_00350</name>
</gene>
<dbReference type="AlphaFoldDB" id="A0A1G2HWP5"/>
<accession>A0A1G2HWP5</accession>
<dbReference type="InterPro" id="IPR007165">
    <property type="entry name" value="Phage_holin_4_2"/>
</dbReference>
<keyword evidence="1" id="KW-1133">Transmembrane helix</keyword>
<evidence type="ECO:0008006" key="4">
    <source>
        <dbReference type="Google" id="ProtNLM"/>
    </source>
</evidence>
<reference evidence="2 3" key="1">
    <citation type="journal article" date="2016" name="Nat. Commun.">
        <title>Thousands of microbial genomes shed light on interconnected biogeochemical processes in an aquifer system.</title>
        <authorList>
            <person name="Anantharaman K."/>
            <person name="Brown C.T."/>
            <person name="Hug L.A."/>
            <person name="Sharon I."/>
            <person name="Castelle C.J."/>
            <person name="Probst A.J."/>
            <person name="Thomas B.C."/>
            <person name="Singh A."/>
            <person name="Wilkins M.J."/>
            <person name="Karaoz U."/>
            <person name="Brodie E.L."/>
            <person name="Williams K.H."/>
            <person name="Hubbard S.S."/>
            <person name="Banfield J.F."/>
        </authorList>
    </citation>
    <scope>NUCLEOTIDE SEQUENCE [LARGE SCALE GENOMIC DNA]</scope>
</reference>
<proteinExistence type="predicted"/>
<protein>
    <recommendedName>
        <fullName evidence="4">Phage holin family protein</fullName>
    </recommendedName>
</protein>
<evidence type="ECO:0000313" key="3">
    <source>
        <dbReference type="Proteomes" id="UP000176421"/>
    </source>
</evidence>
<name>A0A1G2HWP5_9BACT</name>
<dbReference type="STRING" id="1802206.A3D35_00350"/>
<feature type="transmembrane region" description="Helical" evidence="1">
    <location>
        <begin position="72"/>
        <end position="92"/>
    </location>
</feature>
<keyword evidence="1" id="KW-0472">Membrane</keyword>
<dbReference type="Pfam" id="PF04020">
    <property type="entry name" value="Phage_holin_4_2"/>
    <property type="match status" value="1"/>
</dbReference>
<feature type="transmembrane region" description="Helical" evidence="1">
    <location>
        <begin position="35"/>
        <end position="60"/>
    </location>
</feature>
<sequence length="128" mass="14268">MKKLLINIIAAGLGLYLAATFFPNVTLTIYPESSLFGIPLTATWQVFILLGVILGLLNYFVKPILKVLSLPLEIITLGLFSLVINLGLIYIVDLIFKELYIGLWMPLVYTSLIIWGISTALLLIIKEE</sequence>
<dbReference type="EMBL" id="MHOS01000050">
    <property type="protein sequence ID" value="OGZ66897.1"/>
    <property type="molecule type" value="Genomic_DNA"/>
</dbReference>
<organism evidence="2 3">
    <name type="scientific">Candidatus Staskawiczbacteria bacterium RIFCSPHIGHO2_02_FULL_34_9</name>
    <dbReference type="NCBI Taxonomy" id="1802206"/>
    <lineage>
        <taxon>Bacteria</taxon>
        <taxon>Candidatus Staskawicziibacteriota</taxon>
    </lineage>
</organism>
<comment type="caution">
    <text evidence="2">The sequence shown here is derived from an EMBL/GenBank/DDBJ whole genome shotgun (WGS) entry which is preliminary data.</text>
</comment>
<evidence type="ECO:0000256" key="1">
    <source>
        <dbReference type="SAM" id="Phobius"/>
    </source>
</evidence>
<feature type="transmembrane region" description="Helical" evidence="1">
    <location>
        <begin position="104"/>
        <end position="125"/>
    </location>
</feature>
<dbReference type="PANTHER" id="PTHR37309">
    <property type="entry name" value="SLR0284 PROTEIN"/>
    <property type="match status" value="1"/>
</dbReference>